<proteinExistence type="predicted"/>
<organism evidence="2 3">
    <name type="scientific">Camelina sativa</name>
    <name type="common">False flax</name>
    <name type="synonym">Myagrum sativum</name>
    <dbReference type="NCBI Taxonomy" id="90675"/>
    <lineage>
        <taxon>Eukaryota</taxon>
        <taxon>Viridiplantae</taxon>
        <taxon>Streptophyta</taxon>
        <taxon>Embryophyta</taxon>
        <taxon>Tracheophyta</taxon>
        <taxon>Spermatophyta</taxon>
        <taxon>Magnoliopsida</taxon>
        <taxon>eudicotyledons</taxon>
        <taxon>Gunneridae</taxon>
        <taxon>Pentapetalae</taxon>
        <taxon>rosids</taxon>
        <taxon>malvids</taxon>
        <taxon>Brassicales</taxon>
        <taxon>Brassicaceae</taxon>
        <taxon>Camelineae</taxon>
        <taxon>Camelina</taxon>
    </lineage>
</organism>
<sequence length="189" mass="21116">MTTVRATLKVAAARHWSLHQMDVHNAFLHGDLNEEIYMKLPPGFRPENGDRNLDLGALKYFLGTEVARREDGIFLNQRKYALDILKETGLLGSTPETFPMEQQHGLGRVTSPLLEEPARYRPLRPTQAHWEVALHVVCYLNGSPGQGILLSSDDDLKLTGWCDADWAGCPVNRRSLIGWLVSLGTSPLS</sequence>
<dbReference type="GeneID" id="109125406"/>
<dbReference type="InterPro" id="IPR013103">
    <property type="entry name" value="RVT_2"/>
</dbReference>
<dbReference type="Pfam" id="PF07727">
    <property type="entry name" value="RVT_2"/>
    <property type="match status" value="1"/>
</dbReference>
<feature type="domain" description="Reverse transcriptase Ty1/copia-type" evidence="1">
    <location>
        <begin position="3"/>
        <end position="49"/>
    </location>
</feature>
<evidence type="ECO:0000313" key="3">
    <source>
        <dbReference type="RefSeq" id="XP_019082566.1"/>
    </source>
</evidence>
<reference evidence="3" key="2">
    <citation type="submission" date="2025-08" db="UniProtKB">
        <authorList>
            <consortium name="RefSeq"/>
        </authorList>
    </citation>
    <scope>IDENTIFICATION</scope>
    <source>
        <tissue evidence="3">Leaf</tissue>
    </source>
</reference>
<dbReference type="RefSeq" id="XP_019082566.1">
    <property type="nucleotide sequence ID" value="XM_019227021.1"/>
</dbReference>
<dbReference type="PANTHER" id="PTHR11439:SF470">
    <property type="entry name" value="CYSTEINE-RICH RLK (RECEPTOR-LIKE PROTEIN KINASE) 8"/>
    <property type="match status" value="1"/>
</dbReference>
<evidence type="ECO:0000313" key="2">
    <source>
        <dbReference type="Proteomes" id="UP000694864"/>
    </source>
</evidence>
<keyword evidence="2" id="KW-1185">Reference proteome</keyword>
<name>A0ABM1Q728_CAMSA</name>
<accession>A0ABM1Q728</accession>
<gene>
    <name evidence="3" type="primary">LOC109125406</name>
</gene>
<reference evidence="2" key="1">
    <citation type="journal article" date="2014" name="Nat. Commun.">
        <title>The emerging biofuel crop Camelina sativa retains a highly undifferentiated hexaploid genome structure.</title>
        <authorList>
            <person name="Kagale S."/>
            <person name="Koh C."/>
            <person name="Nixon J."/>
            <person name="Bollina V."/>
            <person name="Clarke W.E."/>
            <person name="Tuteja R."/>
            <person name="Spillane C."/>
            <person name="Robinson S.J."/>
            <person name="Links M.G."/>
            <person name="Clarke C."/>
            <person name="Higgins E.E."/>
            <person name="Huebert T."/>
            <person name="Sharpe A.G."/>
            <person name="Parkin I.A."/>
        </authorList>
    </citation>
    <scope>NUCLEOTIDE SEQUENCE [LARGE SCALE GENOMIC DNA]</scope>
    <source>
        <strain evidence="2">cv. DH55</strain>
    </source>
</reference>
<dbReference type="Proteomes" id="UP000694864">
    <property type="component" value="Chromosome 7"/>
</dbReference>
<dbReference type="PANTHER" id="PTHR11439">
    <property type="entry name" value="GAG-POL-RELATED RETROTRANSPOSON"/>
    <property type="match status" value="1"/>
</dbReference>
<protein>
    <submittedName>
        <fullName evidence="3">Uncharacterized protein LOC109125406</fullName>
    </submittedName>
</protein>
<evidence type="ECO:0000259" key="1">
    <source>
        <dbReference type="Pfam" id="PF07727"/>
    </source>
</evidence>